<sequence>MDPMSLNNAIPTVTQADLHLGARPTVRSRSSSPSRAGRGGVEETGKSSSTSPIPLPSASSSKAQDGHTYPPENPNGHTTNVELPNPCKF</sequence>
<feature type="region of interest" description="Disordered" evidence="1">
    <location>
        <begin position="1"/>
        <end position="89"/>
    </location>
</feature>
<proteinExistence type="predicted"/>
<name>A0A4Y7T9J0_COPMI</name>
<accession>A0A4Y7T9J0</accession>
<gene>
    <name evidence="2" type="ORF">FA13DRAFT_527096</name>
</gene>
<keyword evidence="3" id="KW-1185">Reference proteome</keyword>
<dbReference type="AlphaFoldDB" id="A0A4Y7T9J0"/>
<comment type="caution">
    <text evidence="2">The sequence shown here is derived from an EMBL/GenBank/DDBJ whole genome shotgun (WGS) entry which is preliminary data.</text>
</comment>
<protein>
    <submittedName>
        <fullName evidence="2">Uncharacterized protein</fullName>
    </submittedName>
</protein>
<evidence type="ECO:0000313" key="2">
    <source>
        <dbReference type="EMBL" id="TEB30681.1"/>
    </source>
</evidence>
<evidence type="ECO:0000256" key="1">
    <source>
        <dbReference type="SAM" id="MobiDB-lite"/>
    </source>
</evidence>
<dbReference type="EMBL" id="QPFP01000022">
    <property type="protein sequence ID" value="TEB30681.1"/>
    <property type="molecule type" value="Genomic_DNA"/>
</dbReference>
<evidence type="ECO:0000313" key="3">
    <source>
        <dbReference type="Proteomes" id="UP000298030"/>
    </source>
</evidence>
<feature type="compositionally biased region" description="Polar residues" evidence="1">
    <location>
        <begin position="46"/>
        <end position="63"/>
    </location>
</feature>
<dbReference type="Proteomes" id="UP000298030">
    <property type="component" value="Unassembled WGS sequence"/>
</dbReference>
<reference evidence="2 3" key="1">
    <citation type="journal article" date="2019" name="Nat. Ecol. Evol.">
        <title>Megaphylogeny resolves global patterns of mushroom evolution.</title>
        <authorList>
            <person name="Varga T."/>
            <person name="Krizsan K."/>
            <person name="Foldi C."/>
            <person name="Dima B."/>
            <person name="Sanchez-Garcia M."/>
            <person name="Sanchez-Ramirez S."/>
            <person name="Szollosi G.J."/>
            <person name="Szarkandi J.G."/>
            <person name="Papp V."/>
            <person name="Albert L."/>
            <person name="Andreopoulos W."/>
            <person name="Angelini C."/>
            <person name="Antonin V."/>
            <person name="Barry K.W."/>
            <person name="Bougher N.L."/>
            <person name="Buchanan P."/>
            <person name="Buyck B."/>
            <person name="Bense V."/>
            <person name="Catcheside P."/>
            <person name="Chovatia M."/>
            <person name="Cooper J."/>
            <person name="Damon W."/>
            <person name="Desjardin D."/>
            <person name="Finy P."/>
            <person name="Geml J."/>
            <person name="Haridas S."/>
            <person name="Hughes K."/>
            <person name="Justo A."/>
            <person name="Karasinski D."/>
            <person name="Kautmanova I."/>
            <person name="Kiss B."/>
            <person name="Kocsube S."/>
            <person name="Kotiranta H."/>
            <person name="LaButti K.M."/>
            <person name="Lechner B.E."/>
            <person name="Liimatainen K."/>
            <person name="Lipzen A."/>
            <person name="Lukacs Z."/>
            <person name="Mihaltcheva S."/>
            <person name="Morgado L.N."/>
            <person name="Niskanen T."/>
            <person name="Noordeloos M.E."/>
            <person name="Ohm R.A."/>
            <person name="Ortiz-Santana B."/>
            <person name="Ovrebo C."/>
            <person name="Racz N."/>
            <person name="Riley R."/>
            <person name="Savchenko A."/>
            <person name="Shiryaev A."/>
            <person name="Soop K."/>
            <person name="Spirin V."/>
            <person name="Szebenyi C."/>
            <person name="Tomsovsky M."/>
            <person name="Tulloss R.E."/>
            <person name="Uehling J."/>
            <person name="Grigoriev I.V."/>
            <person name="Vagvolgyi C."/>
            <person name="Papp T."/>
            <person name="Martin F.M."/>
            <person name="Miettinen O."/>
            <person name="Hibbett D.S."/>
            <person name="Nagy L.G."/>
        </authorList>
    </citation>
    <scope>NUCLEOTIDE SEQUENCE [LARGE SCALE GENOMIC DNA]</scope>
    <source>
        <strain evidence="2 3">FP101781</strain>
    </source>
</reference>
<feature type="compositionally biased region" description="Polar residues" evidence="1">
    <location>
        <begin position="1"/>
        <end position="15"/>
    </location>
</feature>
<feature type="compositionally biased region" description="Low complexity" evidence="1">
    <location>
        <begin position="22"/>
        <end position="36"/>
    </location>
</feature>
<organism evidence="2 3">
    <name type="scientific">Coprinellus micaceus</name>
    <name type="common">Glistening ink-cap mushroom</name>
    <name type="synonym">Coprinus micaceus</name>
    <dbReference type="NCBI Taxonomy" id="71717"/>
    <lineage>
        <taxon>Eukaryota</taxon>
        <taxon>Fungi</taxon>
        <taxon>Dikarya</taxon>
        <taxon>Basidiomycota</taxon>
        <taxon>Agaricomycotina</taxon>
        <taxon>Agaricomycetes</taxon>
        <taxon>Agaricomycetidae</taxon>
        <taxon>Agaricales</taxon>
        <taxon>Agaricineae</taxon>
        <taxon>Psathyrellaceae</taxon>
        <taxon>Coprinellus</taxon>
    </lineage>
</organism>